<gene>
    <name evidence="3" type="ORF">HPG69_007666</name>
</gene>
<accession>A0A7J7EAE1</accession>
<sequence length="466" mass="50697">MAQHSWILTPTSPSRVGWGCSFCSCATCWGFHLYQPSGKPKISKRLEILREGNRGGKEADFYSEKHHNTTHTRQLLCPDSFCEVCNSTNTNPLPDLSQTMNPTDSLAHHHTPPTVSVSPPPDCAVTVTQPNSNSILLKPILENSSPDSPGGLSTCVPTIKGADHSSLSASEYPSWQAHAKDLFPSTSAQCDVNQEFLALRSSGASFWGDSATNLVEPGNLSFLSPDALALLERQVQKRTPVLNRPFSATSPVGKKGQGVLTQSPSGITRELAEDVQRSKGARQTLLPVTHGTTGKASQRQTRLCNRCPPRLPARQAGARQEPEENRDKNFPPAAERVSPPGPKAEEHGGGDAEKKMNDFLQWFNCGIKCKRQENSQKKGSSTSSAQSRGLVKKRAAFMGMITAQKIMTDAGKSPEEKLGHWHVIDTTCPREPLPAQRKFGKTQQKAEVQARAEPIQGHPSSYRAPS</sequence>
<feature type="region of interest" description="Disordered" evidence="2">
    <location>
        <begin position="274"/>
        <end position="352"/>
    </location>
</feature>
<feature type="region of interest" description="Disordered" evidence="2">
    <location>
        <begin position="429"/>
        <end position="466"/>
    </location>
</feature>
<evidence type="ECO:0000313" key="4">
    <source>
        <dbReference type="Proteomes" id="UP000551758"/>
    </source>
</evidence>
<proteinExistence type="inferred from homology"/>
<feature type="compositionally biased region" description="Basic and acidic residues" evidence="2">
    <location>
        <begin position="320"/>
        <end position="329"/>
    </location>
</feature>
<name>A0A7J7EAE1_DICBM</name>
<evidence type="ECO:0000313" key="3">
    <source>
        <dbReference type="EMBL" id="KAF5912677.1"/>
    </source>
</evidence>
<dbReference type="AlphaFoldDB" id="A0A7J7EAE1"/>
<evidence type="ECO:0000256" key="2">
    <source>
        <dbReference type="SAM" id="MobiDB-lite"/>
    </source>
</evidence>
<keyword evidence="4" id="KW-1185">Reference proteome</keyword>
<reference evidence="3 4" key="1">
    <citation type="journal article" date="2020" name="Mol. Biol. Evol.">
        <title>Interspecific Gene Flow and the Evolution of Specialization in Black and White Rhinoceros.</title>
        <authorList>
            <person name="Moodley Y."/>
            <person name="Westbury M.V."/>
            <person name="Russo I.M."/>
            <person name="Gopalakrishnan S."/>
            <person name="Rakotoarivelo A."/>
            <person name="Olsen R.A."/>
            <person name="Prost S."/>
            <person name="Tunstall T."/>
            <person name="Ryder O.A."/>
            <person name="Dalen L."/>
            <person name="Bruford M.W."/>
        </authorList>
    </citation>
    <scope>NUCLEOTIDE SEQUENCE [LARGE SCALE GENOMIC DNA]</scope>
    <source>
        <strain evidence="3">SBR-YM</strain>
        <tissue evidence="3">Skin</tissue>
    </source>
</reference>
<organism evidence="3 4">
    <name type="scientific">Diceros bicornis minor</name>
    <name type="common">South-central black rhinoceros</name>
    <dbReference type="NCBI Taxonomy" id="77932"/>
    <lineage>
        <taxon>Eukaryota</taxon>
        <taxon>Metazoa</taxon>
        <taxon>Chordata</taxon>
        <taxon>Craniata</taxon>
        <taxon>Vertebrata</taxon>
        <taxon>Euteleostomi</taxon>
        <taxon>Mammalia</taxon>
        <taxon>Eutheria</taxon>
        <taxon>Laurasiatheria</taxon>
        <taxon>Perissodactyla</taxon>
        <taxon>Rhinocerotidae</taxon>
        <taxon>Diceros</taxon>
    </lineage>
</organism>
<dbReference type="PANTHER" id="PTHR21859">
    <property type="entry name" value="ACROSOME-SPECIFIC PROTEIN"/>
    <property type="match status" value="1"/>
</dbReference>
<comment type="caution">
    <text evidence="3">The sequence shown here is derived from an EMBL/GenBank/DDBJ whole genome shotgun (WGS) entry which is preliminary data.</text>
</comment>
<dbReference type="PANTHER" id="PTHR21859:SF12">
    <property type="entry name" value="SPERMATOGENESIS-ASSOCIATED PROTEIN 31D1"/>
    <property type="match status" value="1"/>
</dbReference>
<feature type="compositionally biased region" description="Polar residues" evidence="2">
    <location>
        <begin position="93"/>
        <end position="104"/>
    </location>
</feature>
<protein>
    <submittedName>
        <fullName evidence="3">Uncharacterized protein</fullName>
    </submittedName>
</protein>
<feature type="compositionally biased region" description="Polar residues" evidence="2">
    <location>
        <begin position="290"/>
        <end position="303"/>
    </location>
</feature>
<dbReference type="EMBL" id="JACDTQ010003801">
    <property type="protein sequence ID" value="KAF5912677.1"/>
    <property type="molecule type" value="Genomic_DNA"/>
</dbReference>
<feature type="region of interest" description="Disordered" evidence="2">
    <location>
        <begin position="93"/>
        <end position="119"/>
    </location>
</feature>
<evidence type="ECO:0000256" key="1">
    <source>
        <dbReference type="ARBA" id="ARBA00035009"/>
    </source>
</evidence>
<feature type="compositionally biased region" description="Basic and acidic residues" evidence="2">
    <location>
        <begin position="343"/>
        <end position="352"/>
    </location>
</feature>
<dbReference type="Proteomes" id="UP000551758">
    <property type="component" value="Unassembled WGS sequence"/>
</dbReference>
<comment type="similarity">
    <text evidence="1">Belongs to the SPATA31 family.</text>
</comment>
<feature type="non-terminal residue" evidence="3">
    <location>
        <position position="466"/>
    </location>
</feature>